<dbReference type="PANTHER" id="PTHR12283:SF6">
    <property type="entry name" value="GLUTAMINYL-PEPTIDE CYCLOTRANSFERASE-RELATED"/>
    <property type="match status" value="1"/>
</dbReference>
<dbReference type="GO" id="GO:0008270">
    <property type="term" value="F:zinc ion binding"/>
    <property type="evidence" value="ECO:0007669"/>
    <property type="project" value="TreeGrafter"/>
</dbReference>
<dbReference type="EMBL" id="NJBN01000003">
    <property type="protein sequence ID" value="TKJ41112.1"/>
    <property type="molecule type" value="Genomic_DNA"/>
</dbReference>
<dbReference type="AlphaFoldDB" id="A0A532V1W5"/>
<reference evidence="4 5" key="1">
    <citation type="submission" date="2017-06" db="EMBL/GenBank/DDBJ databases">
        <title>Novel microbial phyla capable of carbon fixation and sulfur reduction in deep-sea sediments.</title>
        <authorList>
            <person name="Huang J."/>
            <person name="Baker B."/>
            <person name="Wang Y."/>
        </authorList>
    </citation>
    <scope>NUCLEOTIDE SEQUENCE [LARGE SCALE GENOMIC DNA]</scope>
    <source>
        <strain evidence="4">B3_LCP</strain>
    </source>
</reference>
<dbReference type="InterPro" id="IPR007484">
    <property type="entry name" value="Peptidase_M28"/>
</dbReference>
<dbReference type="Pfam" id="PF04389">
    <property type="entry name" value="Peptidase_M28"/>
    <property type="match status" value="1"/>
</dbReference>
<organism evidence="4 5">
    <name type="scientific">candidate division LCP-89 bacterium B3_LCP</name>
    <dbReference type="NCBI Taxonomy" id="2012998"/>
    <lineage>
        <taxon>Bacteria</taxon>
        <taxon>Pseudomonadati</taxon>
        <taxon>Bacteria division LCP-89</taxon>
    </lineage>
</organism>
<evidence type="ECO:0000256" key="1">
    <source>
        <dbReference type="ARBA" id="ARBA00022679"/>
    </source>
</evidence>
<sequence>MRFAVYSVSIICVVFIIQIGSTSAQDVEFDETRAWSYLLGQCELGPRPPGSKAHQKCLEYLQSELTKFCDTVHLQAFMGENRASGEVYNLHNIIGKLGPIRSRRVLLCAHWDTRPWADHDPDSERRQDPIIGANDGASGVAVLLELARCLSLKDPGIGVDIVLFDGEDMGREGHLDEYCLGSKWYAENMSYPYPEAVILLDMVGDAQLHISQELYSRMTSPGLLNEIFAVAVQLGESAFDPHGGVGVYDDHIAFIEAGIEAVNIIDFDYEFWHTLADDVDQCSVESLGSVGRVILAWIYKRGEQR</sequence>
<dbReference type="InterPro" id="IPR040234">
    <property type="entry name" value="QC/QCL"/>
</dbReference>
<dbReference type="Proteomes" id="UP000319619">
    <property type="component" value="Unassembled WGS sequence"/>
</dbReference>
<evidence type="ECO:0000259" key="3">
    <source>
        <dbReference type="Pfam" id="PF04389"/>
    </source>
</evidence>
<dbReference type="SUPFAM" id="SSF53187">
    <property type="entry name" value="Zn-dependent exopeptidases"/>
    <property type="match status" value="1"/>
</dbReference>
<evidence type="ECO:0000256" key="2">
    <source>
        <dbReference type="ARBA" id="ARBA00023315"/>
    </source>
</evidence>
<protein>
    <recommendedName>
        <fullName evidence="3">Peptidase M28 domain-containing protein</fullName>
    </recommendedName>
</protein>
<keyword evidence="2" id="KW-0012">Acyltransferase</keyword>
<proteinExistence type="predicted"/>
<evidence type="ECO:0000313" key="5">
    <source>
        <dbReference type="Proteomes" id="UP000319619"/>
    </source>
</evidence>
<comment type="caution">
    <text evidence="4">The sequence shown here is derived from an EMBL/GenBank/DDBJ whole genome shotgun (WGS) entry which is preliminary data.</text>
</comment>
<name>A0A532V1W5_UNCL8</name>
<gene>
    <name evidence="4" type="ORF">CEE37_05440</name>
</gene>
<dbReference type="PANTHER" id="PTHR12283">
    <property type="entry name" value="GLUTAMINYL-PEPTIDE CYCLOTRANSFERASE"/>
    <property type="match status" value="1"/>
</dbReference>
<evidence type="ECO:0000313" key="4">
    <source>
        <dbReference type="EMBL" id="TKJ41112.1"/>
    </source>
</evidence>
<feature type="domain" description="Peptidase M28" evidence="3">
    <location>
        <begin position="92"/>
        <end position="297"/>
    </location>
</feature>
<accession>A0A532V1W5</accession>
<dbReference type="GO" id="GO:0016603">
    <property type="term" value="F:glutaminyl-peptide cyclotransferase activity"/>
    <property type="evidence" value="ECO:0007669"/>
    <property type="project" value="TreeGrafter"/>
</dbReference>
<dbReference type="Gene3D" id="3.40.630.10">
    <property type="entry name" value="Zn peptidases"/>
    <property type="match status" value="1"/>
</dbReference>
<keyword evidence="1" id="KW-0808">Transferase</keyword>